<feature type="binding site" evidence="10">
    <location>
        <begin position="342"/>
        <end position="343"/>
    </location>
    <ligand>
        <name>S-adenosyl-L-methionine</name>
        <dbReference type="ChEBI" id="CHEBI:59789"/>
    </ligand>
</feature>
<comment type="subcellular location">
    <subcellularLocation>
        <location evidence="10">Mitochondrion matrix</location>
    </subcellularLocation>
    <subcellularLocation>
        <location evidence="10">Nucleus</location>
    </subcellularLocation>
    <subcellularLocation>
        <location evidence="10">Cytoplasm</location>
    </subcellularLocation>
    <text evidence="10">Predominantly in the mitochondria and in the nucleus.</text>
</comment>
<dbReference type="GO" id="GO:0005634">
    <property type="term" value="C:nucleus"/>
    <property type="evidence" value="ECO:0007669"/>
    <property type="project" value="UniProtKB-SubCell"/>
</dbReference>
<keyword evidence="7 10" id="KW-0496">Mitochondrion</keyword>
<dbReference type="GO" id="GO:0070901">
    <property type="term" value="P:mitochondrial tRNA methylation"/>
    <property type="evidence" value="ECO:0007669"/>
    <property type="project" value="TreeGrafter"/>
</dbReference>
<dbReference type="InterPro" id="IPR056744">
    <property type="entry name" value="TRM5/TYW2-like_N"/>
</dbReference>
<evidence type="ECO:0000256" key="9">
    <source>
        <dbReference type="ARBA" id="ARBA00047783"/>
    </source>
</evidence>
<comment type="similarity">
    <text evidence="10">Belongs to the TRM5 / TYW2 family.</text>
</comment>
<feature type="compositionally biased region" description="Low complexity" evidence="11">
    <location>
        <begin position="414"/>
        <end position="436"/>
    </location>
</feature>
<gene>
    <name evidence="10" type="primary">TRM5</name>
    <name evidence="13" type="ORF">CI109_104837</name>
</gene>
<dbReference type="Gene3D" id="3.40.50.150">
    <property type="entry name" value="Vaccinia Virus protein VP39"/>
    <property type="match status" value="1"/>
</dbReference>
<keyword evidence="2 10" id="KW-0963">Cytoplasm</keyword>
<evidence type="ECO:0000256" key="3">
    <source>
        <dbReference type="ARBA" id="ARBA00022603"/>
    </source>
</evidence>
<dbReference type="Pfam" id="PF25133">
    <property type="entry name" value="TYW2_N_2"/>
    <property type="match status" value="1"/>
</dbReference>
<feature type="compositionally biased region" description="Basic and acidic residues" evidence="11">
    <location>
        <begin position="377"/>
        <end position="388"/>
    </location>
</feature>
<feature type="region of interest" description="Disordered" evidence="11">
    <location>
        <begin position="414"/>
        <end position="441"/>
    </location>
</feature>
<dbReference type="Gene3D" id="3.30.300.110">
    <property type="entry name" value="Met-10+ protein-like domains"/>
    <property type="match status" value="1"/>
</dbReference>
<feature type="binding site" evidence="10">
    <location>
        <position position="276"/>
    </location>
    <ligand>
        <name>S-adenosyl-L-methionine</name>
        <dbReference type="ChEBI" id="CHEBI:59789"/>
    </ligand>
</feature>
<evidence type="ECO:0000256" key="8">
    <source>
        <dbReference type="ARBA" id="ARBA00023242"/>
    </source>
</evidence>
<evidence type="ECO:0000256" key="1">
    <source>
        <dbReference type="ARBA" id="ARBA00009775"/>
    </source>
</evidence>
<evidence type="ECO:0000313" key="14">
    <source>
        <dbReference type="Proteomes" id="UP000322225"/>
    </source>
</evidence>
<dbReference type="GO" id="GO:0052906">
    <property type="term" value="F:tRNA (guanine(37)-N1)-methyltransferase activity"/>
    <property type="evidence" value="ECO:0007669"/>
    <property type="project" value="UniProtKB-UniRule"/>
</dbReference>
<dbReference type="AlphaFoldDB" id="A0AAJ8LNE3"/>
<evidence type="ECO:0000256" key="5">
    <source>
        <dbReference type="ARBA" id="ARBA00022691"/>
    </source>
</evidence>
<dbReference type="Pfam" id="PF02475">
    <property type="entry name" value="TRM5-TYW2_MTfase"/>
    <property type="match status" value="1"/>
</dbReference>
<comment type="function">
    <text evidence="10">Specifically methylates the N1 position of guanosine-37 in various cytoplasmic and mitochondrial tRNAs. Methylation is not dependent on the nature of the nucleoside 5' of the target nucleoside. This is the first step in the biosynthesis of wybutosine (yW), a modified base adjacent to the anticodon of tRNAs and required for accurate decoding.</text>
</comment>
<name>A0AAJ8LNE3_9TREE</name>
<dbReference type="InterPro" id="IPR030382">
    <property type="entry name" value="MeTrfase_TRM5/TYW2"/>
</dbReference>
<keyword evidence="5 10" id="KW-0949">S-adenosyl-L-methionine</keyword>
<keyword evidence="14" id="KW-1185">Reference proteome</keyword>
<dbReference type="EMBL" id="CP144058">
    <property type="protein sequence ID" value="WWD20361.1"/>
    <property type="molecule type" value="Genomic_DNA"/>
</dbReference>
<keyword evidence="3 10" id="KW-0489">Methyltransferase</keyword>
<dbReference type="PANTHER" id="PTHR23245:SF36">
    <property type="entry name" value="TRNA (GUANINE(37)-N1)-METHYLTRANSFERASE"/>
    <property type="match status" value="1"/>
</dbReference>
<comment type="catalytic activity">
    <reaction evidence="9 10">
        <text>guanosine(37) in tRNA + S-adenosyl-L-methionine = N(1)-methylguanosine(37) in tRNA + S-adenosyl-L-homocysteine + H(+)</text>
        <dbReference type="Rhea" id="RHEA:36899"/>
        <dbReference type="Rhea" id="RHEA-COMP:10145"/>
        <dbReference type="Rhea" id="RHEA-COMP:10147"/>
        <dbReference type="ChEBI" id="CHEBI:15378"/>
        <dbReference type="ChEBI" id="CHEBI:57856"/>
        <dbReference type="ChEBI" id="CHEBI:59789"/>
        <dbReference type="ChEBI" id="CHEBI:73542"/>
        <dbReference type="ChEBI" id="CHEBI:74269"/>
        <dbReference type="EC" id="2.1.1.228"/>
    </reaction>
</comment>
<evidence type="ECO:0000256" key="4">
    <source>
        <dbReference type="ARBA" id="ARBA00022679"/>
    </source>
</evidence>
<evidence type="ECO:0000259" key="12">
    <source>
        <dbReference type="PROSITE" id="PS51684"/>
    </source>
</evidence>
<evidence type="ECO:0000256" key="7">
    <source>
        <dbReference type="ARBA" id="ARBA00023128"/>
    </source>
</evidence>
<evidence type="ECO:0000256" key="11">
    <source>
        <dbReference type="SAM" id="MobiDB-lite"/>
    </source>
</evidence>
<dbReference type="FunFam" id="3.30.300.110:FF:000001">
    <property type="entry name" value="tRNA (guanine(37)-N1)-methyltransferase"/>
    <property type="match status" value="1"/>
</dbReference>
<feature type="region of interest" description="Disordered" evidence="11">
    <location>
        <begin position="20"/>
        <end position="61"/>
    </location>
</feature>
<dbReference type="SUPFAM" id="SSF53335">
    <property type="entry name" value="S-adenosyl-L-methionine-dependent methyltransferases"/>
    <property type="match status" value="1"/>
</dbReference>
<dbReference type="HAMAP" id="MF_03152">
    <property type="entry name" value="TRM5"/>
    <property type="match status" value="1"/>
</dbReference>
<dbReference type="PROSITE" id="PS51684">
    <property type="entry name" value="SAM_MT_TRM5_TYW2"/>
    <property type="match status" value="1"/>
</dbReference>
<dbReference type="GO" id="GO:0002939">
    <property type="term" value="P:tRNA N1-guanine methylation"/>
    <property type="evidence" value="ECO:0007669"/>
    <property type="project" value="TreeGrafter"/>
</dbReference>
<keyword evidence="8 10" id="KW-0539">Nucleus</keyword>
<accession>A0AAJ8LNE3</accession>
<feature type="domain" description="SAM-dependent methyltransferase TRM5/TYW2-type" evidence="12">
    <location>
        <begin position="187"/>
        <end position="551"/>
    </location>
</feature>
<dbReference type="InterPro" id="IPR029063">
    <property type="entry name" value="SAM-dependent_MTases_sf"/>
</dbReference>
<evidence type="ECO:0000256" key="6">
    <source>
        <dbReference type="ARBA" id="ARBA00022694"/>
    </source>
</evidence>
<evidence type="ECO:0000256" key="2">
    <source>
        <dbReference type="ARBA" id="ARBA00022490"/>
    </source>
</evidence>
<reference evidence="13" key="2">
    <citation type="submission" date="2024-01" db="EMBL/GenBank/DDBJ databases">
        <title>Comparative genomics of Cryptococcus and Kwoniella reveals pathogenesis evolution and contrasting modes of karyotype evolution via chromosome fusion or intercentromeric recombination.</title>
        <authorList>
            <person name="Coelho M.A."/>
            <person name="David-Palma M."/>
            <person name="Shea T."/>
            <person name="Bowers K."/>
            <person name="McGinley-Smith S."/>
            <person name="Mohammad A.W."/>
            <person name="Gnirke A."/>
            <person name="Yurkov A.M."/>
            <person name="Nowrousian M."/>
            <person name="Sun S."/>
            <person name="Cuomo C.A."/>
            <person name="Heitman J."/>
        </authorList>
    </citation>
    <scope>NUCLEOTIDE SEQUENCE</scope>
    <source>
        <strain evidence="13">CBS 12478</strain>
    </source>
</reference>
<feature type="compositionally biased region" description="Polar residues" evidence="11">
    <location>
        <begin position="32"/>
        <end position="41"/>
    </location>
</feature>
<feature type="binding site" evidence="10">
    <location>
        <begin position="314"/>
        <end position="315"/>
    </location>
    <ligand>
        <name>S-adenosyl-L-methionine</name>
        <dbReference type="ChEBI" id="CHEBI:59789"/>
    </ligand>
</feature>
<comment type="subunit">
    <text evidence="10">Monomer.</text>
</comment>
<dbReference type="InterPro" id="IPR025792">
    <property type="entry name" value="tRNA_Gua_MeTrfase_euk"/>
</dbReference>
<feature type="binding site" evidence="10">
    <location>
        <position position="450"/>
    </location>
    <ligand>
        <name>S-adenosyl-L-methionine</name>
        <dbReference type="ChEBI" id="CHEBI:59789"/>
    </ligand>
</feature>
<dbReference type="EC" id="2.1.1.228" evidence="10"/>
<dbReference type="Proteomes" id="UP000322225">
    <property type="component" value="Chromosome 8"/>
</dbReference>
<dbReference type="GO" id="GO:0005759">
    <property type="term" value="C:mitochondrial matrix"/>
    <property type="evidence" value="ECO:0007669"/>
    <property type="project" value="UniProtKB-SubCell"/>
</dbReference>
<feature type="region of interest" description="Disordered" evidence="11">
    <location>
        <begin position="366"/>
        <end position="392"/>
    </location>
</feature>
<sequence>MLRSLLPQLRRTAHSLPRLRPAIVRARPGPLSTMSVSTQTPASSASSSSSKPLVDLKESHRPPRLIGMQKLDRAAFDVQVKVLSAVVEASKIGTLRSNPAIKDLLLDLPKVKFIVDSKQEGERGLKLLRLRAQDESELPSDALEVLKAEGKGFRQELISMGYDNWSPSEILAAVLPTTQSDDIPSSFTSTGHIGHMNLREEWLPYRFVIGQVILDKNPGLRTIVNKLDTIHAQYRYFDMEVIAGEKDYITSVNESNCIFTFDFSRVYWNSRLHGEHDRLISLFPPGSIVADVMAGVGPFVVPAAKRGAYVLGNDLNPEGVKWMRENRVKNHVEETLRVFEMDGHDFISFAVLEAWEKSFTPSTIISKNEQRKRQKEARKERERLKAAEETSAPSSIVENITSSLASLASAILPSTSTTSQETTTASTSNPATATETQSTPPRTISHFIMNLPDSALTFLGSYSGSYTPLLSIPSFTEVYGAKGEGVEMPIVHCYCFTREIEREKAEPDILKRASEYLSYDLTPQVEDYNLHHVRSVAPNKDMYCLEFRLPREIAFRPLSTSKTSTTQE</sequence>
<proteinExistence type="inferred from homology"/>
<comment type="similarity">
    <text evidence="1">Belongs to the class I-like SAM-binding methyltransferase superfamily. TRM5/TYW2 family.</text>
</comment>
<organism evidence="13 14">
    <name type="scientific">Kwoniella shandongensis</name>
    <dbReference type="NCBI Taxonomy" id="1734106"/>
    <lineage>
        <taxon>Eukaryota</taxon>
        <taxon>Fungi</taxon>
        <taxon>Dikarya</taxon>
        <taxon>Basidiomycota</taxon>
        <taxon>Agaricomycotina</taxon>
        <taxon>Tremellomycetes</taxon>
        <taxon>Tremellales</taxon>
        <taxon>Cryptococcaceae</taxon>
        <taxon>Kwoniella</taxon>
    </lineage>
</organism>
<dbReference type="PANTHER" id="PTHR23245">
    <property type="entry name" value="TRNA METHYLTRANSFERASE"/>
    <property type="match status" value="1"/>
</dbReference>
<keyword evidence="4 10" id="KW-0808">Transferase</keyword>
<protein>
    <recommendedName>
        <fullName evidence="10">tRNA (guanine(37)-N1)-methyltransferase</fullName>
        <ecNumber evidence="10">2.1.1.228</ecNumber>
    </recommendedName>
    <alternativeName>
        <fullName evidence="10">M1G-methyltransferase</fullName>
    </alternativeName>
    <alternativeName>
        <fullName evidence="10">tRNA [GM37] methyltransferase</fullName>
    </alternativeName>
    <alternativeName>
        <fullName evidence="10">tRNA methyltransferase 5</fullName>
    </alternativeName>
</protein>
<keyword evidence="6 10" id="KW-0819">tRNA processing</keyword>
<evidence type="ECO:0000256" key="10">
    <source>
        <dbReference type="HAMAP-Rule" id="MF_03152"/>
    </source>
</evidence>
<dbReference type="InterPro" id="IPR056743">
    <property type="entry name" value="TRM5-TYW2-like_MTfase"/>
</dbReference>
<evidence type="ECO:0000313" key="13">
    <source>
        <dbReference type="EMBL" id="WWD20361.1"/>
    </source>
</evidence>
<reference evidence="13" key="1">
    <citation type="submission" date="2017-08" db="EMBL/GenBank/DDBJ databases">
        <authorList>
            <person name="Cuomo C."/>
            <person name="Billmyre B."/>
            <person name="Heitman J."/>
        </authorList>
    </citation>
    <scope>NUCLEOTIDE SEQUENCE</scope>
    <source>
        <strain evidence="13">CBS 12478</strain>
    </source>
</reference>